<dbReference type="GO" id="GO:0005975">
    <property type="term" value="P:carbohydrate metabolic process"/>
    <property type="evidence" value="ECO:0007669"/>
    <property type="project" value="InterPro"/>
</dbReference>
<dbReference type="InterPro" id="IPR013529">
    <property type="entry name" value="Glyco_hydro_42_N"/>
</dbReference>
<keyword evidence="1 4" id="KW-0378">Hydrolase</keyword>
<evidence type="ECO:0000313" key="4">
    <source>
        <dbReference type="EMBL" id="ANS73252.1"/>
    </source>
</evidence>
<dbReference type="OrthoDB" id="2698423at2"/>
<dbReference type="AlphaFoldDB" id="A0A1B1MVN8"/>
<dbReference type="Gene3D" id="3.20.20.80">
    <property type="entry name" value="Glycosidases"/>
    <property type="match status" value="1"/>
</dbReference>
<reference evidence="4 5" key="1">
    <citation type="submission" date="2016-01" db="EMBL/GenBank/DDBJ databases">
        <title>Complete Genome Sequence of Paenibacillus yonginensis DCY84, a novel Plant Growth-Promoting Bacteria with Elicitation of Induced Systemic Resistance.</title>
        <authorList>
            <person name="Kim Y.J."/>
            <person name="Yang D.C."/>
            <person name="Sukweenadhi J."/>
        </authorList>
    </citation>
    <scope>NUCLEOTIDE SEQUENCE [LARGE SCALE GENOMIC DNA]</scope>
    <source>
        <strain evidence="4 5">DCY84</strain>
    </source>
</reference>
<protein>
    <submittedName>
        <fullName evidence="4">Glycoside hydrolase</fullName>
    </submittedName>
</protein>
<accession>A0A1B1MVN8</accession>
<keyword evidence="2" id="KW-0326">Glycosidase</keyword>
<dbReference type="InterPro" id="IPR017853">
    <property type="entry name" value="GH"/>
</dbReference>
<dbReference type="KEGG" id="pyg:AWM70_00515"/>
<sequence>MNVLVFYDEKFPYPGERPSAESIRLLSEEAELVDAEGLAERLASRKREVLVHLHGPYFPKEAWPAILGHLEGGGGLLHAGGVPFRQPVSRNGGGWRVEREQLAYHQLLDIHDALSVDVQAVKETRASAEFPVLSGHEGLFGLMPTIGLTLHPTKSSDMPAEMGSSGPMDAVIYPLLTGVDADGRGRCAPVVMLEQYKGVYAGGRWILINQQLGPEFWAGDGPALLGKLARFAGLGVTELWLKPNYASFEPGEQAMITIQLQALARTETASRKWTFSVAVYKDGEEQPVWTARAEASAGREQPDLQFVRLPVRAAIEPGLYHVVCEAESDAGEQRVLTQGFWGMDRALLQSGEPLKAGRDYFTRGGKPVPIVGMTYMASDVARKFLHLPNVQRWDSDMAEMSRAGINLIRTGVWTAYRMIMFADGHAAEEVMRAIDAFILTAKKHGLEVTFTFFSFAPETWEGLNPYLDPRSVEAEKRFIASIVSRHQGTVNVHWDLINEPSLFNPKRIFEGPVTAADPFERKAWGEWLHQRYEGDLNRLQECWNMTPDQLPSFASAPVPNPDDTAYHSVLQPKKRGPMLDYALFSMDMHNRWAGELIGTIRRSDPEQLATVGQDEGICSQRPSPFFYAPAVDYTTVHSWWQMDHLAWDGIFTKTPDKPNLVQETGIMHIQRPDGMAKRSEEELRNILERKYAYAFSTGAAGAVQWIWNINYFMDNANESNIGALRADGTQKPEADVSYDFGRFMKENAALFDERKLEDVAVVYPFSNDFSSRKLAFEATTRAVRTLTFGLNVHPRGASEYDLESLHRHPAKLIIVPSAHNFADEAFEELVTLAESGSTVLWTGPLRIDAYWGHNASRLKDKIAAAPLGNVLREELLELGGGRYPVSFGEKKIGLLELERLQGTDSNQAQGTVTVPLGKGKWIWCPLPVELNERWEAIEALYEEALSAAGLSPELEWLKGGELAGIYGRKLEYGDGNLFVFVSEYGGDAEIRVYDPQSQNEYAFQLPQERSVLFATDAAGNVTSVYRPEQVKIERAEKKKETTPV</sequence>
<dbReference type="GO" id="GO:0009341">
    <property type="term" value="C:beta-galactosidase complex"/>
    <property type="evidence" value="ECO:0007669"/>
    <property type="project" value="InterPro"/>
</dbReference>
<proteinExistence type="predicted"/>
<dbReference type="Proteomes" id="UP000092573">
    <property type="component" value="Chromosome"/>
</dbReference>
<dbReference type="SUPFAM" id="SSF51445">
    <property type="entry name" value="(Trans)glycosidases"/>
    <property type="match status" value="1"/>
</dbReference>
<dbReference type="RefSeq" id="WP_068693402.1">
    <property type="nucleotide sequence ID" value="NZ_CP014167.1"/>
</dbReference>
<evidence type="ECO:0000256" key="2">
    <source>
        <dbReference type="ARBA" id="ARBA00023295"/>
    </source>
</evidence>
<name>A0A1B1MVN8_9BACL</name>
<keyword evidence="5" id="KW-1185">Reference proteome</keyword>
<organism evidence="4 5">
    <name type="scientific">Paenibacillus yonginensis</name>
    <dbReference type="NCBI Taxonomy" id="1462996"/>
    <lineage>
        <taxon>Bacteria</taxon>
        <taxon>Bacillati</taxon>
        <taxon>Bacillota</taxon>
        <taxon>Bacilli</taxon>
        <taxon>Bacillales</taxon>
        <taxon>Paenibacillaceae</taxon>
        <taxon>Paenibacillus</taxon>
    </lineage>
</organism>
<evidence type="ECO:0000313" key="5">
    <source>
        <dbReference type="Proteomes" id="UP000092573"/>
    </source>
</evidence>
<dbReference type="GO" id="GO:0004565">
    <property type="term" value="F:beta-galactosidase activity"/>
    <property type="evidence" value="ECO:0007669"/>
    <property type="project" value="InterPro"/>
</dbReference>
<dbReference type="Pfam" id="PF02449">
    <property type="entry name" value="Glyco_hydro_42"/>
    <property type="match status" value="1"/>
</dbReference>
<dbReference type="STRING" id="1462996.AWM70_00515"/>
<evidence type="ECO:0000256" key="1">
    <source>
        <dbReference type="ARBA" id="ARBA00022801"/>
    </source>
</evidence>
<gene>
    <name evidence="4" type="ORF">AWM70_00515</name>
</gene>
<dbReference type="EMBL" id="CP014167">
    <property type="protein sequence ID" value="ANS73252.1"/>
    <property type="molecule type" value="Genomic_DNA"/>
</dbReference>
<evidence type="ECO:0000259" key="3">
    <source>
        <dbReference type="Pfam" id="PF02449"/>
    </source>
</evidence>
<feature type="domain" description="Glycoside hydrolase family 42 N-terminal" evidence="3">
    <location>
        <begin position="521"/>
        <end position="611"/>
    </location>
</feature>